<protein>
    <submittedName>
        <fullName evidence="3">CLUMA_CG006033, isoform A</fullName>
    </submittedName>
</protein>
<sequence length="226" mass="24674">MFLVHVVDVNRESLNQAHNRCIATVLSDRHFLTAARCLEDISADRILAISASHGIAQTTIHPAVRVSKHPQFVESDLLRNNLAILEIGQSLDTNIFTRQTIGAMQDGDPCFVHTLISPTARGILAVNIRGHANCSSDNNQLFCSGVLHLDSCLRFVPGSPVLCGDEGTINGVTITNCVTNGSNNTLYFHSTGQFSDWIEEVVSEANSLKKLSFLTLFATFLIILKL</sequence>
<dbReference type="Proteomes" id="UP000183832">
    <property type="component" value="Unassembled WGS sequence"/>
</dbReference>
<feature type="domain" description="Peptidase S1" evidence="2">
    <location>
        <begin position="1"/>
        <end position="203"/>
    </location>
</feature>
<name>A0A1J1I0W2_9DIPT</name>
<dbReference type="Gene3D" id="2.40.10.10">
    <property type="entry name" value="Trypsin-like serine proteases"/>
    <property type="match status" value="1"/>
</dbReference>
<dbReference type="Pfam" id="PF00089">
    <property type="entry name" value="Trypsin"/>
    <property type="match status" value="1"/>
</dbReference>
<dbReference type="OrthoDB" id="422086at2759"/>
<comment type="similarity">
    <text evidence="1">Belongs to the peptidase S1 family. CLIP subfamily.</text>
</comment>
<dbReference type="PROSITE" id="PS50240">
    <property type="entry name" value="TRYPSIN_DOM"/>
    <property type="match status" value="1"/>
</dbReference>
<dbReference type="GO" id="GO:0004252">
    <property type="term" value="F:serine-type endopeptidase activity"/>
    <property type="evidence" value="ECO:0007669"/>
    <property type="project" value="InterPro"/>
</dbReference>
<proteinExistence type="inferred from homology"/>
<organism evidence="3 4">
    <name type="scientific">Clunio marinus</name>
    <dbReference type="NCBI Taxonomy" id="568069"/>
    <lineage>
        <taxon>Eukaryota</taxon>
        <taxon>Metazoa</taxon>
        <taxon>Ecdysozoa</taxon>
        <taxon>Arthropoda</taxon>
        <taxon>Hexapoda</taxon>
        <taxon>Insecta</taxon>
        <taxon>Pterygota</taxon>
        <taxon>Neoptera</taxon>
        <taxon>Endopterygota</taxon>
        <taxon>Diptera</taxon>
        <taxon>Nematocera</taxon>
        <taxon>Chironomoidea</taxon>
        <taxon>Chironomidae</taxon>
        <taxon>Clunio</taxon>
    </lineage>
</organism>
<evidence type="ECO:0000313" key="4">
    <source>
        <dbReference type="Proteomes" id="UP000183832"/>
    </source>
</evidence>
<dbReference type="EMBL" id="CVRI01000029">
    <property type="protein sequence ID" value="CRK92478.1"/>
    <property type="molecule type" value="Genomic_DNA"/>
</dbReference>
<dbReference type="GO" id="GO:0006508">
    <property type="term" value="P:proteolysis"/>
    <property type="evidence" value="ECO:0007669"/>
    <property type="project" value="InterPro"/>
</dbReference>
<evidence type="ECO:0000313" key="3">
    <source>
        <dbReference type="EMBL" id="CRK92478.1"/>
    </source>
</evidence>
<dbReference type="AlphaFoldDB" id="A0A1J1I0W2"/>
<dbReference type="InterPro" id="IPR001254">
    <property type="entry name" value="Trypsin_dom"/>
</dbReference>
<dbReference type="InterPro" id="IPR009003">
    <property type="entry name" value="Peptidase_S1_PA"/>
</dbReference>
<keyword evidence="4" id="KW-1185">Reference proteome</keyword>
<gene>
    <name evidence="3" type="ORF">CLUMA_CG006033</name>
</gene>
<reference evidence="3 4" key="1">
    <citation type="submission" date="2015-04" db="EMBL/GenBank/DDBJ databases">
        <authorList>
            <person name="Syromyatnikov M.Y."/>
            <person name="Popov V.N."/>
        </authorList>
    </citation>
    <scope>NUCLEOTIDE SEQUENCE [LARGE SCALE GENOMIC DNA]</scope>
</reference>
<evidence type="ECO:0000256" key="1">
    <source>
        <dbReference type="ARBA" id="ARBA00024195"/>
    </source>
</evidence>
<dbReference type="InterPro" id="IPR043504">
    <property type="entry name" value="Peptidase_S1_PA_chymotrypsin"/>
</dbReference>
<dbReference type="SUPFAM" id="SSF50494">
    <property type="entry name" value="Trypsin-like serine proteases"/>
    <property type="match status" value="1"/>
</dbReference>
<accession>A0A1J1I0W2</accession>
<evidence type="ECO:0000259" key="2">
    <source>
        <dbReference type="PROSITE" id="PS50240"/>
    </source>
</evidence>